<dbReference type="InterPro" id="IPR004644">
    <property type="entry name" value="Fe-S_L-Ser_mono"/>
</dbReference>
<feature type="domain" description="Serine dehydratase beta chain" evidence="13">
    <location>
        <begin position="4"/>
        <end position="155"/>
    </location>
</feature>
<dbReference type="FunFam" id="3.30.1330.90:FF:000001">
    <property type="entry name" value="L-serine ammonia-lyase 1"/>
    <property type="match status" value="1"/>
</dbReference>
<dbReference type="Pfam" id="PF03313">
    <property type="entry name" value="SDH_alpha"/>
    <property type="match status" value="1"/>
</dbReference>
<evidence type="ECO:0000256" key="1">
    <source>
        <dbReference type="ARBA" id="ARBA00001966"/>
    </source>
</evidence>
<evidence type="ECO:0000256" key="11">
    <source>
        <dbReference type="RuleBase" id="RU366059"/>
    </source>
</evidence>
<evidence type="ECO:0000256" key="5">
    <source>
        <dbReference type="ARBA" id="ARBA00022485"/>
    </source>
</evidence>
<dbReference type="RefSeq" id="WP_085229934.1">
    <property type="nucleotide sequence ID" value="NZ_BSQD01000015.1"/>
</dbReference>
<feature type="domain" description="Serine dehydratase-like alpha subunit" evidence="12">
    <location>
        <begin position="186"/>
        <end position="456"/>
    </location>
</feature>
<keyword evidence="8 11" id="KW-0411">Iron-sulfur</keyword>
<dbReference type="NCBIfam" id="TIGR00720">
    <property type="entry name" value="sda_mono"/>
    <property type="match status" value="1"/>
</dbReference>
<evidence type="ECO:0000256" key="3">
    <source>
        <dbReference type="ARBA" id="ARBA00008636"/>
    </source>
</evidence>
<dbReference type="GeneID" id="95550031"/>
<dbReference type="GO" id="GO:0006094">
    <property type="term" value="P:gluconeogenesis"/>
    <property type="evidence" value="ECO:0007669"/>
    <property type="project" value="UniProtKB-KW"/>
</dbReference>
<keyword evidence="4 11" id="KW-0312">Gluconeogenesis</keyword>
<organism evidence="14 15">
    <name type="scientific">Trinickia caryophylli</name>
    <name type="common">Paraburkholderia caryophylli</name>
    <dbReference type="NCBI Taxonomy" id="28094"/>
    <lineage>
        <taxon>Bacteria</taxon>
        <taxon>Pseudomonadati</taxon>
        <taxon>Pseudomonadota</taxon>
        <taxon>Betaproteobacteria</taxon>
        <taxon>Burkholderiales</taxon>
        <taxon>Burkholderiaceae</taxon>
        <taxon>Trinickia</taxon>
    </lineage>
</organism>
<evidence type="ECO:0000256" key="8">
    <source>
        <dbReference type="ARBA" id="ARBA00023014"/>
    </source>
</evidence>
<dbReference type="OrthoDB" id="9805537at2"/>
<accession>A0A1X7GQR4</accession>
<dbReference type="PANTHER" id="PTHR30182">
    <property type="entry name" value="L-SERINE DEHYDRATASE"/>
    <property type="match status" value="1"/>
</dbReference>
<evidence type="ECO:0000259" key="13">
    <source>
        <dbReference type="Pfam" id="PF03315"/>
    </source>
</evidence>
<evidence type="ECO:0000256" key="10">
    <source>
        <dbReference type="ARBA" id="ARBA00049406"/>
    </source>
</evidence>
<proteinExistence type="inferred from homology"/>
<dbReference type="Proteomes" id="UP000192911">
    <property type="component" value="Unassembled WGS sequence"/>
</dbReference>
<keyword evidence="15" id="KW-1185">Reference proteome</keyword>
<reference evidence="15" key="1">
    <citation type="submission" date="2017-04" db="EMBL/GenBank/DDBJ databases">
        <authorList>
            <person name="Varghese N."/>
            <person name="Submissions S."/>
        </authorList>
    </citation>
    <scope>NUCLEOTIDE SEQUENCE [LARGE SCALE GENOMIC DNA]</scope>
    <source>
        <strain evidence="15">Ballard 720</strain>
    </source>
</reference>
<evidence type="ECO:0000256" key="7">
    <source>
        <dbReference type="ARBA" id="ARBA00023004"/>
    </source>
</evidence>
<dbReference type="PANTHER" id="PTHR30182:SF1">
    <property type="entry name" value="L-SERINE DEHYDRATASE 1"/>
    <property type="match status" value="1"/>
</dbReference>
<gene>
    <name evidence="14" type="ORF">SAMN06295900_11718</name>
</gene>
<evidence type="ECO:0000256" key="9">
    <source>
        <dbReference type="ARBA" id="ARBA00023239"/>
    </source>
</evidence>
<dbReference type="GO" id="GO:0051539">
    <property type="term" value="F:4 iron, 4 sulfur cluster binding"/>
    <property type="evidence" value="ECO:0007669"/>
    <property type="project" value="UniProtKB-UniRule"/>
</dbReference>
<dbReference type="STRING" id="28094.SAMN06295900_11718"/>
<dbReference type="InterPro" id="IPR051318">
    <property type="entry name" value="Fe-S_L-Ser"/>
</dbReference>
<keyword evidence="6 11" id="KW-0479">Metal-binding</keyword>
<dbReference type="InterPro" id="IPR005131">
    <property type="entry name" value="Ser_deHydtase_bsu"/>
</dbReference>
<evidence type="ECO:0000256" key="4">
    <source>
        <dbReference type="ARBA" id="ARBA00022432"/>
    </source>
</evidence>
<dbReference type="InterPro" id="IPR005130">
    <property type="entry name" value="Ser_deHydtase-like_asu"/>
</dbReference>
<dbReference type="GO" id="GO:0009063">
    <property type="term" value="P:amino acid catabolic process"/>
    <property type="evidence" value="ECO:0007669"/>
    <property type="project" value="UniProtKB-ARBA"/>
</dbReference>
<keyword evidence="7 11" id="KW-0408">Iron</keyword>
<dbReference type="EC" id="4.3.1.17" evidence="11"/>
<dbReference type="InterPro" id="IPR029009">
    <property type="entry name" value="ASB_dom_sf"/>
</dbReference>
<evidence type="ECO:0000259" key="12">
    <source>
        <dbReference type="Pfam" id="PF03313"/>
    </source>
</evidence>
<dbReference type="Gene3D" id="3.30.1330.90">
    <property type="entry name" value="D-3-phosphoglycerate dehydrogenase, domain 3"/>
    <property type="match status" value="1"/>
</dbReference>
<comment type="catalytic activity">
    <reaction evidence="10 11">
        <text>L-serine = pyruvate + NH4(+)</text>
        <dbReference type="Rhea" id="RHEA:19169"/>
        <dbReference type="ChEBI" id="CHEBI:15361"/>
        <dbReference type="ChEBI" id="CHEBI:28938"/>
        <dbReference type="ChEBI" id="CHEBI:33384"/>
        <dbReference type="EC" id="4.3.1.17"/>
    </reaction>
</comment>
<dbReference type="GO" id="GO:0003941">
    <property type="term" value="F:L-serine ammonia-lyase activity"/>
    <property type="evidence" value="ECO:0007669"/>
    <property type="project" value="UniProtKB-UniRule"/>
</dbReference>
<protein>
    <recommendedName>
        <fullName evidence="11">L-serine dehydratase</fullName>
        <ecNumber evidence="11">4.3.1.17</ecNumber>
    </recommendedName>
</protein>
<dbReference type="EMBL" id="FXAH01000017">
    <property type="protein sequence ID" value="SMF72564.1"/>
    <property type="molecule type" value="Genomic_DNA"/>
</dbReference>
<evidence type="ECO:0000313" key="14">
    <source>
        <dbReference type="EMBL" id="SMF72564.1"/>
    </source>
</evidence>
<keyword evidence="5 11" id="KW-0004">4Fe-4S</keyword>
<dbReference type="GO" id="GO:0046872">
    <property type="term" value="F:metal ion binding"/>
    <property type="evidence" value="ECO:0007669"/>
    <property type="project" value="UniProtKB-KW"/>
</dbReference>
<evidence type="ECO:0000256" key="2">
    <source>
        <dbReference type="ARBA" id="ARBA00004742"/>
    </source>
</evidence>
<sequence length="462" mass="48189">MAVSVFDLFKIGIGPSSSHTVGPMRAALLFAQGLERDALLAGTASVKVELYGSLGATGKGHGTDRGVMLGLMGEAPDTVDPATVAARLDAVRDSRRLALLGRHEIGFVPKEQIAFYRQALPEHPNGLKLRALDAAGAMLRESTYLSVGGGFVVTAGAPNTKVLSAAEQLPHPFRTGAELLGLCASTGKSIAQLMAENERAWHTDEETRAGLLKIWAVMQSCVARGCGIGNPDADGNLPGPFNVKRRAPQLYRALTGNPEQSLRDPLSMVDWINLYAIAVNEENAAGGRVVTAPTNGAAGIIPAVLHYYTRFVPGANDAGVIDFLLTAAAIGILYKLNASISGAEVGCQGEVGVACSMAAGALAAVMGGTPKQVENAAEIGMEHNLGLTCDPVGGMVQIPCIERNAMASVKAVNAARMALRGDGSHYVSLDSVIKTMRETGADMKTKYKETSRGGLAVNIVEC</sequence>
<dbReference type="SUPFAM" id="SSF143548">
    <property type="entry name" value="Serine metabolism enzymes domain"/>
    <property type="match status" value="1"/>
</dbReference>
<dbReference type="AlphaFoldDB" id="A0A1X7GQR4"/>
<comment type="similarity">
    <text evidence="3 11">Belongs to the iron-sulfur dependent L-serine dehydratase family.</text>
</comment>
<comment type="cofactor">
    <cofactor evidence="1 11">
        <name>[4Fe-4S] cluster</name>
        <dbReference type="ChEBI" id="CHEBI:49883"/>
    </cofactor>
</comment>
<keyword evidence="9 11" id="KW-0456">Lyase</keyword>
<evidence type="ECO:0000256" key="6">
    <source>
        <dbReference type="ARBA" id="ARBA00022723"/>
    </source>
</evidence>
<evidence type="ECO:0000313" key="15">
    <source>
        <dbReference type="Proteomes" id="UP000192911"/>
    </source>
</evidence>
<comment type="pathway">
    <text evidence="2">Carbohydrate biosynthesis; gluconeogenesis.</text>
</comment>
<name>A0A1X7GQR4_TRICW</name>
<dbReference type="Pfam" id="PF03315">
    <property type="entry name" value="SDH_beta"/>
    <property type="match status" value="1"/>
</dbReference>